<organism evidence="11 12">
    <name type="scientific">Peptoniphilus stercorisuis</name>
    <dbReference type="NCBI Taxonomy" id="1436965"/>
    <lineage>
        <taxon>Bacteria</taxon>
        <taxon>Bacillati</taxon>
        <taxon>Bacillota</taxon>
        <taxon>Tissierellia</taxon>
        <taxon>Tissierellales</taxon>
        <taxon>Peptoniphilaceae</taxon>
        <taxon>Peptoniphilus</taxon>
    </lineage>
</organism>
<comment type="catalytic activity">
    <reaction evidence="9 10">
        <text>RNA(n) + a ribonucleoside 5'-triphosphate = RNA(n+1) + diphosphate</text>
        <dbReference type="Rhea" id="RHEA:21248"/>
        <dbReference type="Rhea" id="RHEA-COMP:14527"/>
        <dbReference type="Rhea" id="RHEA-COMP:17342"/>
        <dbReference type="ChEBI" id="CHEBI:33019"/>
        <dbReference type="ChEBI" id="CHEBI:61557"/>
        <dbReference type="ChEBI" id="CHEBI:140395"/>
        <dbReference type="EC" id="2.7.7.6"/>
    </reaction>
</comment>
<dbReference type="Gene3D" id="3.90.940.10">
    <property type="match status" value="1"/>
</dbReference>
<evidence type="ECO:0000256" key="9">
    <source>
        <dbReference type="ARBA" id="ARBA00048552"/>
    </source>
</evidence>
<dbReference type="PANTHER" id="PTHR34476">
    <property type="entry name" value="DNA-DIRECTED RNA POLYMERASE SUBUNIT OMEGA"/>
    <property type="match status" value="1"/>
</dbReference>
<dbReference type="GO" id="GO:0003899">
    <property type="term" value="F:DNA-directed RNA polymerase activity"/>
    <property type="evidence" value="ECO:0007669"/>
    <property type="project" value="UniProtKB-EC"/>
</dbReference>
<comment type="function">
    <text evidence="10">Promotes RNA polymerase assembly. Latches the N- and C-terminal regions of the beta' subunit thereby facilitating its interaction with the beta and alpha subunits.</text>
</comment>
<dbReference type="HAMAP" id="MF_00366">
    <property type="entry name" value="RNApol_bact_RpoZ"/>
    <property type="match status" value="1"/>
</dbReference>
<evidence type="ECO:0000256" key="1">
    <source>
        <dbReference type="ARBA" id="ARBA00006711"/>
    </source>
</evidence>
<dbReference type="InterPro" id="IPR003716">
    <property type="entry name" value="DNA-dir_RNA_pol_omega"/>
</dbReference>
<evidence type="ECO:0000256" key="5">
    <source>
        <dbReference type="ARBA" id="ARBA00022679"/>
    </source>
</evidence>
<dbReference type="RefSeq" id="WP_210061424.1">
    <property type="nucleotide sequence ID" value="NZ_JAGGLJ010000013.1"/>
</dbReference>
<reference evidence="11 12" key="1">
    <citation type="submission" date="2021-03" db="EMBL/GenBank/DDBJ databases">
        <title>Genomic Encyclopedia of Type Strains, Phase IV (KMG-IV): sequencing the most valuable type-strain genomes for metagenomic binning, comparative biology and taxonomic classification.</title>
        <authorList>
            <person name="Goeker M."/>
        </authorList>
    </citation>
    <scope>NUCLEOTIDE SEQUENCE [LARGE SCALE GENOMIC DNA]</scope>
    <source>
        <strain evidence="11 12">DSM 27563</strain>
    </source>
</reference>
<accession>A0ABS4KDJ2</accession>
<dbReference type="PANTHER" id="PTHR34476:SF1">
    <property type="entry name" value="DNA-DIRECTED RNA POLYMERASE SUBUNIT OMEGA"/>
    <property type="match status" value="1"/>
</dbReference>
<dbReference type="EC" id="2.7.7.6" evidence="2 10"/>
<dbReference type="NCBIfam" id="TIGR00690">
    <property type="entry name" value="rpoZ"/>
    <property type="match status" value="1"/>
</dbReference>
<sequence>MIIPSFEKIGEVTDSRYALVILVSKRAKKLVDGSKPFVDIDSEKPVSIAIEEVMEKKIVFGEQMSNKEYDEKIEAEKNKKLEILKKEKLKNLNADEKDTEEK</sequence>
<evidence type="ECO:0000256" key="8">
    <source>
        <dbReference type="ARBA" id="ARBA00029924"/>
    </source>
</evidence>
<dbReference type="Proteomes" id="UP001519306">
    <property type="component" value="Unassembled WGS sequence"/>
</dbReference>
<evidence type="ECO:0000256" key="7">
    <source>
        <dbReference type="ARBA" id="ARBA00023163"/>
    </source>
</evidence>
<keyword evidence="5 10" id="KW-0808">Transferase</keyword>
<dbReference type="Pfam" id="PF01192">
    <property type="entry name" value="RNA_pol_Rpb6"/>
    <property type="match status" value="1"/>
</dbReference>
<comment type="subunit">
    <text evidence="10">The RNAP catalytic core consists of 2 alpha, 1 beta, 1 beta' and 1 omega subunit. When a sigma factor is associated with the core the holoenzyme is formed, which can initiate transcription.</text>
</comment>
<proteinExistence type="inferred from homology"/>
<protein>
    <recommendedName>
        <fullName evidence="3 10">DNA-directed RNA polymerase subunit omega</fullName>
        <shortName evidence="10">RNAP omega subunit</shortName>
        <ecNumber evidence="2 10">2.7.7.6</ecNumber>
    </recommendedName>
    <alternativeName>
        <fullName evidence="10">RNA polymerase omega subunit</fullName>
    </alternativeName>
    <alternativeName>
        <fullName evidence="8 10">Transcriptase subunit omega</fullName>
    </alternativeName>
</protein>
<evidence type="ECO:0000313" key="12">
    <source>
        <dbReference type="Proteomes" id="UP001519306"/>
    </source>
</evidence>
<evidence type="ECO:0000313" key="11">
    <source>
        <dbReference type="EMBL" id="MBP2025844.1"/>
    </source>
</evidence>
<dbReference type="GO" id="GO:0000428">
    <property type="term" value="C:DNA-directed RNA polymerase complex"/>
    <property type="evidence" value="ECO:0007669"/>
    <property type="project" value="UniProtKB-KW"/>
</dbReference>
<evidence type="ECO:0000256" key="4">
    <source>
        <dbReference type="ARBA" id="ARBA00022478"/>
    </source>
</evidence>
<keyword evidence="4 10" id="KW-0240">DNA-directed RNA polymerase</keyword>
<dbReference type="InterPro" id="IPR006110">
    <property type="entry name" value="Pol_omega/Rpo6/RPB6"/>
</dbReference>
<dbReference type="InterPro" id="IPR036161">
    <property type="entry name" value="RPB6/omega-like_sf"/>
</dbReference>
<evidence type="ECO:0000256" key="10">
    <source>
        <dbReference type="HAMAP-Rule" id="MF_00366"/>
    </source>
</evidence>
<dbReference type="EMBL" id="JAGGLJ010000013">
    <property type="protein sequence ID" value="MBP2025844.1"/>
    <property type="molecule type" value="Genomic_DNA"/>
</dbReference>
<keyword evidence="6 10" id="KW-0548">Nucleotidyltransferase</keyword>
<keyword evidence="12" id="KW-1185">Reference proteome</keyword>
<dbReference type="SUPFAM" id="SSF63562">
    <property type="entry name" value="RPB6/omega subunit-like"/>
    <property type="match status" value="1"/>
</dbReference>
<evidence type="ECO:0000256" key="6">
    <source>
        <dbReference type="ARBA" id="ARBA00022695"/>
    </source>
</evidence>
<evidence type="ECO:0000256" key="3">
    <source>
        <dbReference type="ARBA" id="ARBA00013725"/>
    </source>
</evidence>
<keyword evidence="7 10" id="KW-0804">Transcription</keyword>
<comment type="similarity">
    <text evidence="1 10">Belongs to the RNA polymerase subunit omega family.</text>
</comment>
<evidence type="ECO:0000256" key="2">
    <source>
        <dbReference type="ARBA" id="ARBA00012418"/>
    </source>
</evidence>
<comment type="caution">
    <text evidence="11">The sequence shown here is derived from an EMBL/GenBank/DDBJ whole genome shotgun (WGS) entry which is preliminary data.</text>
</comment>
<name>A0ABS4KDJ2_9FIRM</name>
<dbReference type="SMART" id="SM01409">
    <property type="entry name" value="RNA_pol_Rpb6"/>
    <property type="match status" value="1"/>
</dbReference>
<gene>
    <name evidence="10" type="primary">rpoZ</name>
    <name evidence="11" type="ORF">J2Z71_001393</name>
</gene>